<evidence type="ECO:0000313" key="10">
    <source>
        <dbReference type="EMBL" id="ANY65047.1"/>
    </source>
</evidence>
<feature type="transmembrane region" description="Helical" evidence="8">
    <location>
        <begin position="148"/>
        <end position="166"/>
    </location>
</feature>
<gene>
    <name evidence="10" type="ORF">BBD42_00075</name>
</gene>
<proteinExistence type="predicted"/>
<dbReference type="Pfam" id="PF13231">
    <property type="entry name" value="PMT_2"/>
    <property type="match status" value="1"/>
</dbReference>
<keyword evidence="5 8" id="KW-0812">Transmembrane</keyword>
<keyword evidence="2" id="KW-1003">Cell membrane</keyword>
<dbReference type="PANTHER" id="PTHR33908:SF11">
    <property type="entry name" value="MEMBRANE PROTEIN"/>
    <property type="match status" value="1"/>
</dbReference>
<feature type="transmembrane region" description="Helical" evidence="8">
    <location>
        <begin position="39"/>
        <end position="59"/>
    </location>
</feature>
<feature type="transmembrane region" description="Helical" evidence="8">
    <location>
        <begin position="12"/>
        <end position="32"/>
    </location>
</feature>
<feature type="transmembrane region" description="Helical" evidence="8">
    <location>
        <begin position="208"/>
        <end position="228"/>
    </location>
</feature>
<feature type="transmembrane region" description="Helical" evidence="8">
    <location>
        <begin position="117"/>
        <end position="136"/>
    </location>
</feature>
<feature type="domain" description="Glycosyltransferase RgtA/B/C/D-like" evidence="9">
    <location>
        <begin position="105"/>
        <end position="226"/>
    </location>
</feature>
<feature type="transmembrane region" description="Helical" evidence="8">
    <location>
        <begin position="90"/>
        <end position="110"/>
    </location>
</feature>
<evidence type="ECO:0000256" key="4">
    <source>
        <dbReference type="ARBA" id="ARBA00022679"/>
    </source>
</evidence>
<dbReference type="InterPro" id="IPR050297">
    <property type="entry name" value="LipidA_mod_glycosyltrf_83"/>
</dbReference>
<reference evidence="10" key="1">
    <citation type="submission" date="2016-08" db="EMBL/GenBank/DDBJ databases">
        <title>Complete Genome Seqeunce of Paenibacillus sp. BIHB 4019 from tea rhizoplane.</title>
        <authorList>
            <person name="Thakur R."/>
            <person name="Swarnkar M.K."/>
            <person name="Gulati A."/>
        </authorList>
    </citation>
    <scope>NUCLEOTIDE SEQUENCE [LARGE SCALE GENOMIC DNA]</scope>
    <source>
        <strain evidence="10">BIHB4019</strain>
    </source>
</reference>
<dbReference type="EMBL" id="CP016808">
    <property type="protein sequence ID" value="ANY65047.1"/>
    <property type="molecule type" value="Genomic_DNA"/>
</dbReference>
<dbReference type="GO" id="GO:0009103">
    <property type="term" value="P:lipopolysaccharide biosynthetic process"/>
    <property type="evidence" value="ECO:0007669"/>
    <property type="project" value="UniProtKB-ARBA"/>
</dbReference>
<dbReference type="PANTHER" id="PTHR33908">
    <property type="entry name" value="MANNOSYLTRANSFERASE YKCB-RELATED"/>
    <property type="match status" value="1"/>
</dbReference>
<protein>
    <recommendedName>
        <fullName evidence="9">Glycosyltransferase RgtA/B/C/D-like domain-containing protein</fullName>
    </recommendedName>
</protein>
<evidence type="ECO:0000259" key="9">
    <source>
        <dbReference type="Pfam" id="PF13231"/>
    </source>
</evidence>
<feature type="transmembrane region" description="Helical" evidence="8">
    <location>
        <begin position="171"/>
        <end position="188"/>
    </location>
</feature>
<accession>A0A1B2DBG1</accession>
<keyword evidence="3" id="KW-0328">Glycosyltransferase</keyword>
<feature type="transmembrane region" description="Helical" evidence="8">
    <location>
        <begin position="430"/>
        <end position="449"/>
    </location>
</feature>
<sequence length="465" mass="52337">MNTAQLLQSPLLAASGVFLTLILILAASWLLGRQISAKGYLLALIAISLLARLGWIIWIDTPPDSDFLFMYNAAKLAAAGDFSFNQDEYFLSWVYQFGFTMYEAGMIKLFGGAALFMLKLVNVLFSAATVLLVYYTALELFNEHTARIAGLLYALYIPNIIMCSVLTNQHWSTFFFTLGCLLIISKSFENKYGWLLIGLSFGLANLMRPLSLVYLAGFAAFLLLFRLFKANFGNHRSAGRSIGKSTTLLLARAAGVFIIFYMVQALASYALVQSEASQYPLSNREPYWKFVVGLNAETDGRWSLEDGKHVLQFKLGEERDAAELALIKERLADPAAVASLFARKLAIFWGEEDSAVMWSLKDMNQEQLAAVLKIAERFLFTAMSAAGAYSLYSLWRSRFAEQHKAGHMLFLILLLGYAFVQLWIEIQARYRLDLLPCFILLQSYGIYLMQMKRTARRKIKASSLN</sequence>
<keyword evidence="7 8" id="KW-0472">Membrane</keyword>
<dbReference type="GO" id="GO:0005886">
    <property type="term" value="C:plasma membrane"/>
    <property type="evidence" value="ECO:0007669"/>
    <property type="project" value="UniProtKB-SubCell"/>
</dbReference>
<evidence type="ECO:0000256" key="8">
    <source>
        <dbReference type="SAM" id="Phobius"/>
    </source>
</evidence>
<evidence type="ECO:0000256" key="1">
    <source>
        <dbReference type="ARBA" id="ARBA00004651"/>
    </source>
</evidence>
<dbReference type="AlphaFoldDB" id="A0A1B2DBG1"/>
<evidence type="ECO:0000256" key="3">
    <source>
        <dbReference type="ARBA" id="ARBA00022676"/>
    </source>
</evidence>
<comment type="subcellular location">
    <subcellularLocation>
        <location evidence="1">Cell membrane</location>
        <topology evidence="1">Multi-pass membrane protein</topology>
    </subcellularLocation>
</comment>
<feature type="transmembrane region" description="Helical" evidence="8">
    <location>
        <begin position="378"/>
        <end position="395"/>
    </location>
</feature>
<evidence type="ECO:0000256" key="2">
    <source>
        <dbReference type="ARBA" id="ARBA00022475"/>
    </source>
</evidence>
<dbReference type="RefSeq" id="WP_099516489.1">
    <property type="nucleotide sequence ID" value="NZ_CP016808.1"/>
</dbReference>
<keyword evidence="4" id="KW-0808">Transferase</keyword>
<feature type="transmembrane region" description="Helical" evidence="8">
    <location>
        <begin position="249"/>
        <end position="272"/>
    </location>
</feature>
<evidence type="ECO:0000256" key="7">
    <source>
        <dbReference type="ARBA" id="ARBA00023136"/>
    </source>
</evidence>
<feature type="transmembrane region" description="Helical" evidence="8">
    <location>
        <begin position="407"/>
        <end position="424"/>
    </location>
</feature>
<name>A0A1B2DBG1_9BACL</name>
<dbReference type="InterPro" id="IPR038731">
    <property type="entry name" value="RgtA/B/C-like"/>
</dbReference>
<organism evidence="10">
    <name type="scientific">Paenibacillus sp. BIHB 4019</name>
    <dbReference type="NCBI Taxonomy" id="1870819"/>
    <lineage>
        <taxon>Bacteria</taxon>
        <taxon>Bacillati</taxon>
        <taxon>Bacillota</taxon>
        <taxon>Bacilli</taxon>
        <taxon>Bacillales</taxon>
        <taxon>Paenibacillaceae</taxon>
        <taxon>Paenibacillus</taxon>
    </lineage>
</organism>
<dbReference type="GO" id="GO:0016763">
    <property type="term" value="F:pentosyltransferase activity"/>
    <property type="evidence" value="ECO:0007669"/>
    <property type="project" value="TreeGrafter"/>
</dbReference>
<evidence type="ECO:0000256" key="6">
    <source>
        <dbReference type="ARBA" id="ARBA00022989"/>
    </source>
</evidence>
<evidence type="ECO:0000256" key="5">
    <source>
        <dbReference type="ARBA" id="ARBA00022692"/>
    </source>
</evidence>
<keyword evidence="6 8" id="KW-1133">Transmembrane helix</keyword>